<evidence type="ECO:0000256" key="1">
    <source>
        <dbReference type="ARBA" id="ARBA00023450"/>
    </source>
</evidence>
<sequence length="551" mass="59079">MRDAEVARSRAEAVQVRAVARFAALSEESRGVAAEVALTLATTEHRAQRMVAMAQALTSRLPETLAALDTGVVDSYKASKIVDATNPLSDEQAAAVDAAMVGRLDGRNPSSIRRAAVRQVAVIDPDGHAERARKRRLERSVQLVHQDDAMSTLIADLPTETATAIYARVDRIVKTLRGGGETRTLEQLRADVFAELCLGHRTAETRTEVFVHVAATTLAGADDHPAELPGHGPVPAWLARHLATNSGSVLRKVVTDPVTGTVLDLGRTRYRPPAALAEWVKVRDRECRMPGCHRPSHASDIDHTQDWARGGKTSADNLTGLCRRHHRLKDLPGWHFRQDGTGALHIRTPNGDTHQPTRTTTSTGQLQAALLTVHAETRPEPAPAYQPHDRDSTTNRATDCAAIRSCQSRAASRKRNLHPVACRPTAGIPVATGVVADLATAGTAATAIDAWTPPRSATARPTTSRGPGGTRALPTKVTVTGIDPRGRWRKGRRPSNTVPSAVNDQDATPTAAPVGLPRHRGTPATPHRSGSPGRTGRQVSSRSVRARCSFS</sequence>
<feature type="compositionally biased region" description="Low complexity" evidence="2">
    <location>
        <begin position="452"/>
        <end position="465"/>
    </location>
</feature>
<organism evidence="4 5">
    <name type="scientific">Amycolatopsis antarctica</name>
    <dbReference type="NCBI Taxonomy" id="1854586"/>
    <lineage>
        <taxon>Bacteria</taxon>
        <taxon>Bacillati</taxon>
        <taxon>Actinomycetota</taxon>
        <taxon>Actinomycetes</taxon>
        <taxon>Pseudonocardiales</taxon>
        <taxon>Pseudonocardiaceae</taxon>
        <taxon>Amycolatopsis</taxon>
    </lineage>
</organism>
<dbReference type="CDD" id="cd00085">
    <property type="entry name" value="HNHc"/>
    <property type="match status" value="1"/>
</dbReference>
<dbReference type="OrthoDB" id="5241234at2"/>
<protein>
    <recommendedName>
        <fullName evidence="3">HNH nuclease domain-containing protein</fullName>
    </recommendedName>
</protein>
<dbReference type="InterPro" id="IPR003615">
    <property type="entry name" value="HNH_nuc"/>
</dbReference>
<feature type="compositionally biased region" description="Polar residues" evidence="2">
    <location>
        <begin position="494"/>
        <end position="508"/>
    </location>
</feature>
<dbReference type="GO" id="GO:0004519">
    <property type="term" value="F:endonuclease activity"/>
    <property type="evidence" value="ECO:0007669"/>
    <property type="project" value="InterPro"/>
</dbReference>
<evidence type="ECO:0000259" key="3">
    <source>
        <dbReference type="SMART" id="SM00507"/>
    </source>
</evidence>
<accession>A0A263D0E5</accession>
<comment type="caution">
    <text evidence="4">The sequence shown here is derived from an EMBL/GenBank/DDBJ whole genome shotgun (WGS) entry which is preliminary data.</text>
</comment>
<dbReference type="GO" id="GO:0008270">
    <property type="term" value="F:zinc ion binding"/>
    <property type="evidence" value="ECO:0007669"/>
    <property type="project" value="InterPro"/>
</dbReference>
<dbReference type="Pfam" id="PF02720">
    <property type="entry name" value="DUF222"/>
    <property type="match status" value="1"/>
</dbReference>
<reference evidence="4 5" key="1">
    <citation type="submission" date="2017-07" db="EMBL/GenBank/DDBJ databases">
        <title>Amycolatopsis antarcticus sp. nov., isolated from the surface of an Antarcticus brown macroalga.</title>
        <authorList>
            <person name="Wang J."/>
            <person name="Leiva S."/>
            <person name="Huang J."/>
            <person name="Huang Y."/>
        </authorList>
    </citation>
    <scope>NUCLEOTIDE SEQUENCE [LARGE SCALE GENOMIC DNA]</scope>
    <source>
        <strain evidence="4 5">AU-G6</strain>
    </source>
</reference>
<dbReference type="SMART" id="SM00507">
    <property type="entry name" value="HNHc"/>
    <property type="match status" value="1"/>
</dbReference>
<dbReference type="Pfam" id="PF01844">
    <property type="entry name" value="HNH"/>
    <property type="match status" value="1"/>
</dbReference>
<evidence type="ECO:0000313" key="4">
    <source>
        <dbReference type="EMBL" id="OZM71910.1"/>
    </source>
</evidence>
<dbReference type="Gene3D" id="1.10.30.50">
    <property type="match status" value="1"/>
</dbReference>
<dbReference type="GO" id="GO:0003676">
    <property type="term" value="F:nucleic acid binding"/>
    <property type="evidence" value="ECO:0007669"/>
    <property type="project" value="InterPro"/>
</dbReference>
<feature type="domain" description="HNH nuclease" evidence="3">
    <location>
        <begin position="275"/>
        <end position="327"/>
    </location>
</feature>
<comment type="similarity">
    <text evidence="1">Belongs to the Rv1128c/1148c/1588c/1702c/1945/3466 family.</text>
</comment>
<proteinExistence type="inferred from homology"/>
<evidence type="ECO:0000256" key="2">
    <source>
        <dbReference type="SAM" id="MobiDB-lite"/>
    </source>
</evidence>
<dbReference type="InterPro" id="IPR003870">
    <property type="entry name" value="DUF222"/>
</dbReference>
<evidence type="ECO:0000313" key="5">
    <source>
        <dbReference type="Proteomes" id="UP000242444"/>
    </source>
</evidence>
<name>A0A263D0E5_9PSEU</name>
<dbReference type="InterPro" id="IPR002711">
    <property type="entry name" value="HNH"/>
</dbReference>
<feature type="region of interest" description="Disordered" evidence="2">
    <location>
        <begin position="452"/>
        <end position="551"/>
    </location>
</feature>
<dbReference type="EMBL" id="NKYE01000010">
    <property type="protein sequence ID" value="OZM71910.1"/>
    <property type="molecule type" value="Genomic_DNA"/>
</dbReference>
<dbReference type="InParanoid" id="A0A263D0E5"/>
<gene>
    <name evidence="4" type="ORF">CFN78_17310</name>
</gene>
<keyword evidence="5" id="KW-1185">Reference proteome</keyword>
<dbReference type="Proteomes" id="UP000242444">
    <property type="component" value="Unassembled WGS sequence"/>
</dbReference>
<dbReference type="AlphaFoldDB" id="A0A263D0E5"/>